<accession>A0AAD9KE72</accession>
<sequence>MVAGIMGNSFACGTTKPMRKFHSIRWNEKLDKTVPSGETLLTIAVQMDLQDLVLLLLKEGASVNQQNISGNTPLHVAIRARNESILSILIRHGANVNARDRCGLTPLHLACIIQNTYIVERLLEAGAKPDGIQDGKFYVSTPLMTAAENNDVLAAKSLICSGADVNVKDWWQNTALLKAVQIGSRELVTLLLEHKANPNVVNRFGGNSLHYAVVANHCDIMRVLIEAGCSINSSGSQAKDSTVRYSPLAAAIHRNCLRCFNYLIRCGATFDTQDTQHKTPLVYALTNRAWDCLQKGHSRNIPTCLHVSPPFIDSERVVFAERLLFLGASVYFAWDTVIWQIRHHFLRPEDRDGLLLCIRAAGFLSLRDFKVETFYRVLSLSGHWRPLWYLIQAGYTPNDEECAMATSARRFDRNVFIRQDALESDYDPVRWLTECLTRRPRSLKNLALLEVRRNLQKNVLYGVSHLPHVPKPLKDLITLNHEYTLENQRYQTA</sequence>
<dbReference type="SMART" id="SM00248">
    <property type="entry name" value="ANK"/>
    <property type="match status" value="7"/>
</dbReference>
<dbReference type="SUPFAM" id="SSF48403">
    <property type="entry name" value="Ankyrin repeat"/>
    <property type="match status" value="2"/>
</dbReference>
<dbReference type="Proteomes" id="UP001208570">
    <property type="component" value="Unassembled WGS sequence"/>
</dbReference>
<evidence type="ECO:0000313" key="5">
    <source>
        <dbReference type="Proteomes" id="UP001208570"/>
    </source>
</evidence>
<feature type="repeat" description="ANK" evidence="3">
    <location>
        <begin position="36"/>
        <end position="68"/>
    </location>
</feature>
<dbReference type="Pfam" id="PF12796">
    <property type="entry name" value="Ank_2"/>
    <property type="match status" value="2"/>
</dbReference>
<protein>
    <submittedName>
        <fullName evidence="4">Uncharacterized protein</fullName>
    </submittedName>
</protein>
<feature type="repeat" description="ANK" evidence="3">
    <location>
        <begin position="204"/>
        <end position="236"/>
    </location>
</feature>
<dbReference type="Gene3D" id="1.25.40.20">
    <property type="entry name" value="Ankyrin repeat-containing domain"/>
    <property type="match status" value="2"/>
</dbReference>
<feature type="repeat" description="ANK" evidence="3">
    <location>
        <begin position="102"/>
        <end position="134"/>
    </location>
</feature>
<proteinExistence type="predicted"/>
<feature type="repeat" description="ANK" evidence="3">
    <location>
        <begin position="138"/>
        <end position="170"/>
    </location>
</feature>
<dbReference type="PROSITE" id="PS50088">
    <property type="entry name" value="ANK_REPEAT"/>
    <property type="match status" value="6"/>
</dbReference>
<feature type="repeat" description="ANK" evidence="3">
    <location>
        <begin position="69"/>
        <end position="101"/>
    </location>
</feature>
<feature type="repeat" description="ANK" evidence="3">
    <location>
        <begin position="171"/>
        <end position="203"/>
    </location>
</feature>
<gene>
    <name evidence="4" type="ORF">LSH36_7g00013</name>
</gene>
<evidence type="ECO:0000256" key="3">
    <source>
        <dbReference type="PROSITE-ProRule" id="PRU00023"/>
    </source>
</evidence>
<dbReference type="AlphaFoldDB" id="A0AAD9KE72"/>
<evidence type="ECO:0000256" key="2">
    <source>
        <dbReference type="ARBA" id="ARBA00023043"/>
    </source>
</evidence>
<comment type="caution">
    <text evidence="4">The sequence shown here is derived from an EMBL/GenBank/DDBJ whole genome shotgun (WGS) entry which is preliminary data.</text>
</comment>
<evidence type="ECO:0000313" key="4">
    <source>
        <dbReference type="EMBL" id="KAK2169711.1"/>
    </source>
</evidence>
<dbReference type="PROSITE" id="PS50297">
    <property type="entry name" value="ANK_REP_REGION"/>
    <property type="match status" value="5"/>
</dbReference>
<dbReference type="InterPro" id="IPR036770">
    <property type="entry name" value="Ankyrin_rpt-contain_sf"/>
</dbReference>
<evidence type="ECO:0000256" key="1">
    <source>
        <dbReference type="ARBA" id="ARBA00022737"/>
    </source>
</evidence>
<keyword evidence="2 3" id="KW-0040">ANK repeat</keyword>
<reference evidence="4" key="1">
    <citation type="journal article" date="2023" name="Mol. Biol. Evol.">
        <title>Third-Generation Sequencing Reveals the Adaptive Role of the Epigenome in Three Deep-Sea Polychaetes.</title>
        <authorList>
            <person name="Perez M."/>
            <person name="Aroh O."/>
            <person name="Sun Y."/>
            <person name="Lan Y."/>
            <person name="Juniper S.K."/>
            <person name="Young C.R."/>
            <person name="Angers B."/>
            <person name="Qian P.Y."/>
        </authorList>
    </citation>
    <scope>NUCLEOTIDE SEQUENCE</scope>
    <source>
        <strain evidence="4">P08H-3</strain>
    </source>
</reference>
<dbReference type="PANTHER" id="PTHR24126">
    <property type="entry name" value="ANKYRIN REPEAT, PH AND SEC7 DOMAIN CONTAINING PROTEIN SECG-RELATED"/>
    <property type="match status" value="1"/>
</dbReference>
<dbReference type="Pfam" id="PF00023">
    <property type="entry name" value="Ank"/>
    <property type="match status" value="1"/>
</dbReference>
<dbReference type="InterPro" id="IPR002110">
    <property type="entry name" value="Ankyrin_rpt"/>
</dbReference>
<keyword evidence="1" id="KW-0677">Repeat</keyword>
<name>A0AAD9KE72_9ANNE</name>
<dbReference type="PANTHER" id="PTHR24126:SF14">
    <property type="entry name" value="ANK_REP_REGION DOMAIN-CONTAINING PROTEIN"/>
    <property type="match status" value="1"/>
</dbReference>
<keyword evidence="5" id="KW-1185">Reference proteome</keyword>
<dbReference type="EMBL" id="JAODUP010000007">
    <property type="protein sequence ID" value="KAK2169711.1"/>
    <property type="molecule type" value="Genomic_DNA"/>
</dbReference>
<organism evidence="4 5">
    <name type="scientific">Paralvinella palmiformis</name>
    <dbReference type="NCBI Taxonomy" id="53620"/>
    <lineage>
        <taxon>Eukaryota</taxon>
        <taxon>Metazoa</taxon>
        <taxon>Spiralia</taxon>
        <taxon>Lophotrochozoa</taxon>
        <taxon>Annelida</taxon>
        <taxon>Polychaeta</taxon>
        <taxon>Sedentaria</taxon>
        <taxon>Canalipalpata</taxon>
        <taxon>Terebellida</taxon>
        <taxon>Terebelliformia</taxon>
        <taxon>Alvinellidae</taxon>
        <taxon>Paralvinella</taxon>
    </lineage>
</organism>